<feature type="transmembrane region" description="Helical" evidence="2">
    <location>
        <begin position="186"/>
        <end position="210"/>
    </location>
</feature>
<comment type="caution">
    <text evidence="3">The sequence shown here is derived from an EMBL/GenBank/DDBJ whole genome shotgun (WGS) entry which is preliminary data.</text>
</comment>
<name>A0AAD7DMU2_MYCRO</name>
<evidence type="ECO:0000313" key="4">
    <source>
        <dbReference type="Proteomes" id="UP001221757"/>
    </source>
</evidence>
<keyword evidence="4" id="KW-1185">Reference proteome</keyword>
<feature type="transmembrane region" description="Helical" evidence="2">
    <location>
        <begin position="12"/>
        <end position="32"/>
    </location>
</feature>
<accession>A0AAD7DMU2</accession>
<feature type="transmembrane region" description="Helical" evidence="2">
    <location>
        <begin position="52"/>
        <end position="75"/>
    </location>
</feature>
<dbReference type="EMBL" id="JARKIE010000039">
    <property type="protein sequence ID" value="KAJ7695073.1"/>
    <property type="molecule type" value="Genomic_DNA"/>
</dbReference>
<reference evidence="3" key="1">
    <citation type="submission" date="2023-03" db="EMBL/GenBank/DDBJ databases">
        <title>Massive genome expansion in bonnet fungi (Mycena s.s.) driven by repeated elements and novel gene families across ecological guilds.</title>
        <authorList>
            <consortium name="Lawrence Berkeley National Laboratory"/>
            <person name="Harder C.B."/>
            <person name="Miyauchi S."/>
            <person name="Viragh M."/>
            <person name="Kuo A."/>
            <person name="Thoen E."/>
            <person name="Andreopoulos B."/>
            <person name="Lu D."/>
            <person name="Skrede I."/>
            <person name="Drula E."/>
            <person name="Henrissat B."/>
            <person name="Morin E."/>
            <person name="Kohler A."/>
            <person name="Barry K."/>
            <person name="LaButti K."/>
            <person name="Morin E."/>
            <person name="Salamov A."/>
            <person name="Lipzen A."/>
            <person name="Mereny Z."/>
            <person name="Hegedus B."/>
            <person name="Baldrian P."/>
            <person name="Stursova M."/>
            <person name="Weitz H."/>
            <person name="Taylor A."/>
            <person name="Grigoriev I.V."/>
            <person name="Nagy L.G."/>
            <person name="Martin F."/>
            <person name="Kauserud H."/>
        </authorList>
    </citation>
    <scope>NUCLEOTIDE SEQUENCE</scope>
    <source>
        <strain evidence="3">CBHHK067</strain>
    </source>
</reference>
<protein>
    <recommendedName>
        <fullName evidence="5">Transmembrane protein</fullName>
    </recommendedName>
</protein>
<evidence type="ECO:0000256" key="1">
    <source>
        <dbReference type="SAM" id="MobiDB-lite"/>
    </source>
</evidence>
<evidence type="ECO:0008006" key="5">
    <source>
        <dbReference type="Google" id="ProtNLM"/>
    </source>
</evidence>
<dbReference type="Proteomes" id="UP001221757">
    <property type="component" value="Unassembled WGS sequence"/>
</dbReference>
<feature type="region of interest" description="Disordered" evidence="1">
    <location>
        <begin position="329"/>
        <end position="367"/>
    </location>
</feature>
<keyword evidence="2" id="KW-0472">Membrane</keyword>
<organism evidence="3 4">
    <name type="scientific">Mycena rosella</name>
    <name type="common">Pink bonnet</name>
    <name type="synonym">Agaricus rosellus</name>
    <dbReference type="NCBI Taxonomy" id="1033263"/>
    <lineage>
        <taxon>Eukaryota</taxon>
        <taxon>Fungi</taxon>
        <taxon>Dikarya</taxon>
        <taxon>Basidiomycota</taxon>
        <taxon>Agaricomycotina</taxon>
        <taxon>Agaricomycetes</taxon>
        <taxon>Agaricomycetidae</taxon>
        <taxon>Agaricales</taxon>
        <taxon>Marasmiineae</taxon>
        <taxon>Mycenaceae</taxon>
        <taxon>Mycena</taxon>
    </lineage>
</organism>
<gene>
    <name evidence="3" type="ORF">B0H17DRAFT_1056274</name>
</gene>
<feature type="transmembrane region" description="Helical" evidence="2">
    <location>
        <begin position="302"/>
        <end position="320"/>
    </location>
</feature>
<feature type="transmembrane region" description="Helical" evidence="2">
    <location>
        <begin position="259"/>
        <end position="282"/>
    </location>
</feature>
<evidence type="ECO:0000256" key="2">
    <source>
        <dbReference type="SAM" id="Phobius"/>
    </source>
</evidence>
<keyword evidence="2" id="KW-1133">Transmembrane helix</keyword>
<proteinExistence type="predicted"/>
<dbReference type="AlphaFoldDB" id="A0AAD7DMU2"/>
<evidence type="ECO:0000313" key="3">
    <source>
        <dbReference type="EMBL" id="KAJ7695073.1"/>
    </source>
</evidence>
<feature type="transmembrane region" description="Helical" evidence="2">
    <location>
        <begin position="216"/>
        <end position="238"/>
    </location>
</feature>
<keyword evidence="2" id="KW-0812">Transmembrane</keyword>
<sequence>MFLKKFDVGSFLLGVLTAILSMVAAAVGWIFWAETFKIWIAATIASLHLSFHTLILYFIGLNLGILNVVVFAPFVRSLYITRKLKHLARIITFHKSTTSHSAPDFGPHTAVVSKPTRRCSPSIAAVWIPLSVYCMQLLGQAASSSPTAFASVAAGWQEGTVVDDAVEEKQVIHGCFTQVYGIIKDALYLVLGSCVSLFHTIWPTVVATAFRIECTVTSSICLVGSLIEDTVCLVLRFCAKLSSSFCATSVTIARTIERAVCLVLGFWVGSFGTFLPITAAGARTVKGTLCFVLGFFIKLSGFFWPSIVSAYAIACAYLRVHDKTIRDDQSVGNDDADTTLVDEGGSQSSDNDSKDNKDTPTSLSARIRLSPSQSAPIPVSLLGGHSVLRRAVSCQLSPEVAAFIPPAVPVDTATLEPSVSMIQAPSVKVPKLNPSVPVFFPTIRPIAVIPATQDIARSTEEAPKEQWEPIRPLTFAWARGGCPVRITAPPPAASPDVSAPAFVPRVKVAVAVDEDAGRAGLLVSMWAPTPAVPQVKAATPAVDEDVGRAGLSASIWAPNRVATTRPAAPLPAPVKKQLVLRSARPSFWSPGGCEVRIVAPSSSK</sequence>